<dbReference type="PANTHER" id="PTHR43187">
    <property type="entry name" value="GLUTAMINE AMIDOTRANSFERASE DUG3-RELATED"/>
    <property type="match status" value="1"/>
</dbReference>
<evidence type="ECO:0000256" key="1">
    <source>
        <dbReference type="ARBA" id="ARBA00022962"/>
    </source>
</evidence>
<dbReference type="PROSITE" id="PS51278">
    <property type="entry name" value="GATASE_TYPE_2"/>
    <property type="match status" value="1"/>
</dbReference>
<dbReference type="eggNOG" id="COG0121">
    <property type="taxonomic scope" value="Bacteria"/>
</dbReference>
<dbReference type="GO" id="GO:0016740">
    <property type="term" value="F:transferase activity"/>
    <property type="evidence" value="ECO:0007669"/>
    <property type="project" value="UniProtKB-KW"/>
</dbReference>
<dbReference type="SUPFAM" id="SSF56235">
    <property type="entry name" value="N-terminal nucleophile aminohydrolases (Ntn hydrolases)"/>
    <property type="match status" value="1"/>
</dbReference>
<comment type="caution">
    <text evidence="3">The sequence shown here is derived from an EMBL/GenBank/DDBJ whole genome shotgun (WGS) entry which is preliminary data.</text>
</comment>
<dbReference type="Gene3D" id="3.60.20.10">
    <property type="entry name" value="Glutamine Phosphoribosylpyrophosphate, subunit 1, domain 1"/>
    <property type="match status" value="1"/>
</dbReference>
<keyword evidence="1 3" id="KW-0315">Glutamine amidotransferase</keyword>
<evidence type="ECO:0000259" key="2">
    <source>
        <dbReference type="PROSITE" id="PS51278"/>
    </source>
</evidence>
<dbReference type="InterPro" id="IPR029055">
    <property type="entry name" value="Ntn_hydrolases_N"/>
</dbReference>
<evidence type="ECO:0000313" key="4">
    <source>
        <dbReference type="Proteomes" id="UP000003165"/>
    </source>
</evidence>
<dbReference type="InterPro" id="IPR026869">
    <property type="entry name" value="EgtC-like"/>
</dbReference>
<accession>B9Z055</accession>
<evidence type="ECO:0000313" key="3">
    <source>
        <dbReference type="EMBL" id="EEG09938.1"/>
    </source>
</evidence>
<sequence length="348" mass="38722">MGENLSQGSGSHYQILARVENIVWIGQPYLTEGAGGPLLQALSDVNVWGTHLAPNMEMGQCHNGFSPRSPIMCRWLAYSGNPVPLETVLFQAKHSLIDQSLHSRLSVSTTNGDGFGLGWYGHPGETPYRYRSVHPAWNDPNLREAARAIHSPLFLAHIRAATDTPVQETNCHPFRHGHWLFVHNGLVRNYHTVRRDLMLAVAPELFASIEGTTDSELLFFLALTYGLATEPVQALERMAALVEETGRRHGVEAPLTMTMCATDGQQMVAVRYSSETQSRSLFHSTSFHHLHELYPDDPRITAAGDDAFLVLSEPLVDLPEVWEEVPEQTAIVARAGTIMQHRFNPHLP</sequence>
<dbReference type="Pfam" id="PF13230">
    <property type="entry name" value="GATase_4"/>
    <property type="match status" value="1"/>
</dbReference>
<keyword evidence="4" id="KW-1185">Reference proteome</keyword>
<dbReference type="InterPro" id="IPR052373">
    <property type="entry name" value="Gamma-glu_amide_hydrolase"/>
</dbReference>
<keyword evidence="3" id="KW-0808">Transferase</keyword>
<dbReference type="AlphaFoldDB" id="B9Z055"/>
<dbReference type="CDD" id="cd01908">
    <property type="entry name" value="YafJ"/>
    <property type="match status" value="1"/>
</dbReference>
<gene>
    <name evidence="3" type="ORF">FuraDRAFT_0954</name>
</gene>
<dbReference type="PANTHER" id="PTHR43187:SF1">
    <property type="entry name" value="GLUTAMINE AMIDOTRANSFERASE DUG3-RELATED"/>
    <property type="match status" value="1"/>
</dbReference>
<dbReference type="Proteomes" id="UP000003165">
    <property type="component" value="Unassembled WGS sequence"/>
</dbReference>
<feature type="domain" description="Glutamine amidotransferase type-2" evidence="2">
    <location>
        <begin position="73"/>
        <end position="348"/>
    </location>
</feature>
<reference evidence="3 4" key="1">
    <citation type="submission" date="2009-02" db="EMBL/GenBank/DDBJ databases">
        <title>Sequencing of the draft genome and assembly of Lutiella nitroferrum 2002.</title>
        <authorList>
            <consortium name="US DOE Joint Genome Institute (JGI-PGF)"/>
            <person name="Lucas S."/>
            <person name="Copeland A."/>
            <person name="Lapidus A."/>
            <person name="Glavina del Rio T."/>
            <person name="Tice H."/>
            <person name="Bruce D."/>
            <person name="Goodwin L."/>
            <person name="Pitluck S."/>
            <person name="Larimer F."/>
            <person name="Land M.L."/>
            <person name="Hauser L."/>
            <person name="Coates J.D."/>
        </authorList>
    </citation>
    <scope>NUCLEOTIDE SEQUENCE [LARGE SCALE GENOMIC DNA]</scope>
    <source>
        <strain evidence="3 4">2002</strain>
    </source>
</reference>
<protein>
    <submittedName>
        <fullName evidence="3">Glutamine amidotransferase class-II</fullName>
    </submittedName>
</protein>
<dbReference type="EMBL" id="ACIS01000002">
    <property type="protein sequence ID" value="EEG09938.1"/>
    <property type="molecule type" value="Genomic_DNA"/>
</dbReference>
<name>B9Z055_9NEIS</name>
<organism evidence="3 4">
    <name type="scientific">Pseudogulbenkiania ferrooxidans 2002</name>
    <dbReference type="NCBI Taxonomy" id="279714"/>
    <lineage>
        <taxon>Bacteria</taxon>
        <taxon>Pseudomonadati</taxon>
        <taxon>Pseudomonadota</taxon>
        <taxon>Betaproteobacteria</taxon>
        <taxon>Neisseriales</taxon>
        <taxon>Chromobacteriaceae</taxon>
        <taxon>Pseudogulbenkiania</taxon>
    </lineage>
</organism>
<dbReference type="InterPro" id="IPR017932">
    <property type="entry name" value="GATase_2_dom"/>
</dbReference>
<proteinExistence type="predicted"/>